<comment type="caution">
    <text evidence="2">The sequence shown here is derived from an EMBL/GenBank/DDBJ whole genome shotgun (WGS) entry which is preliminary data.</text>
</comment>
<organism evidence="2 3">
    <name type="scientific">Dictyobacter vulcani</name>
    <dbReference type="NCBI Taxonomy" id="2607529"/>
    <lineage>
        <taxon>Bacteria</taxon>
        <taxon>Bacillati</taxon>
        <taxon>Chloroflexota</taxon>
        <taxon>Ktedonobacteria</taxon>
        <taxon>Ktedonobacterales</taxon>
        <taxon>Dictyobacteraceae</taxon>
        <taxon>Dictyobacter</taxon>
    </lineage>
</organism>
<reference evidence="2 3" key="1">
    <citation type="submission" date="2019-10" db="EMBL/GenBank/DDBJ databases">
        <title>Dictyobacter vulcani sp. nov., within the class Ktedonobacteria, isolated from soil of volcanic Mt. Zao.</title>
        <authorList>
            <person name="Zheng Y."/>
            <person name="Wang C.M."/>
            <person name="Sakai Y."/>
            <person name="Abe K."/>
            <person name="Yokota A."/>
            <person name="Yabe S."/>
        </authorList>
    </citation>
    <scope>NUCLEOTIDE SEQUENCE [LARGE SCALE GENOMIC DNA]</scope>
    <source>
        <strain evidence="2 3">W12</strain>
    </source>
</reference>
<evidence type="ECO:0000256" key="1">
    <source>
        <dbReference type="SAM" id="MobiDB-lite"/>
    </source>
</evidence>
<dbReference type="AlphaFoldDB" id="A0A5J4KLJ5"/>
<sequence length="451" mass="50747">MSERDDKRAQPMTQPASESSTEGFLYLERETDRELQEPDLARIEINPTIPLSTSAHELPGTVEHLTARQTFHALNIHTPEMKQHLSALRTEVTRILTNLRWENQSVEETVQHLLPFLNIGPIQQWKDVLIPFLYEIDRGGTLIPIWLQIIEQGDPSALSIDANPGETEQGRARRYAILMLGNYRTMGIADKTGSQAHFISRRDDDRLFSTDLAQYLGALATDPHVSLYATQALIKHTTAASMQALVGALPEAHGWAKVDVVEGCLEFQQERFHDLLLARGLEHVSGLESYVALPIYKQVPLERYLGDRKADPRLKANAALIFQSVLQDSARIPLNTATDTPESLPVIFSRNFPTLAQALLDSAMAEPTWQNTVALHQLGLFMGQYWSAINKGYIKDPRIITPVYQVLPLMNEIERWMNGPGRASLQQALANPNEEQHIYALRDILTQLESV</sequence>
<evidence type="ECO:0000313" key="3">
    <source>
        <dbReference type="Proteomes" id="UP000326912"/>
    </source>
</evidence>
<gene>
    <name evidence="2" type="ORF">KDW_28870</name>
</gene>
<dbReference type="Proteomes" id="UP000326912">
    <property type="component" value="Unassembled WGS sequence"/>
</dbReference>
<proteinExistence type="predicted"/>
<feature type="region of interest" description="Disordered" evidence="1">
    <location>
        <begin position="1"/>
        <end position="25"/>
    </location>
</feature>
<protein>
    <submittedName>
        <fullName evidence="2">Uncharacterized protein</fullName>
    </submittedName>
</protein>
<accession>A0A5J4KLJ5</accession>
<keyword evidence="3" id="KW-1185">Reference proteome</keyword>
<dbReference type="EMBL" id="BKZW01000001">
    <property type="protein sequence ID" value="GER88725.1"/>
    <property type="molecule type" value="Genomic_DNA"/>
</dbReference>
<evidence type="ECO:0000313" key="2">
    <source>
        <dbReference type="EMBL" id="GER88725.1"/>
    </source>
</evidence>
<feature type="compositionally biased region" description="Polar residues" evidence="1">
    <location>
        <begin position="11"/>
        <end position="22"/>
    </location>
</feature>
<name>A0A5J4KLJ5_9CHLR</name>